<dbReference type="EMBL" id="BMAT01009757">
    <property type="protein sequence ID" value="GFS13174.1"/>
    <property type="molecule type" value="Genomic_DNA"/>
</dbReference>
<organism evidence="1 2">
    <name type="scientific">Elysia marginata</name>
    <dbReference type="NCBI Taxonomy" id="1093978"/>
    <lineage>
        <taxon>Eukaryota</taxon>
        <taxon>Metazoa</taxon>
        <taxon>Spiralia</taxon>
        <taxon>Lophotrochozoa</taxon>
        <taxon>Mollusca</taxon>
        <taxon>Gastropoda</taxon>
        <taxon>Heterobranchia</taxon>
        <taxon>Euthyneura</taxon>
        <taxon>Panpulmonata</taxon>
        <taxon>Sacoglossa</taxon>
        <taxon>Placobranchoidea</taxon>
        <taxon>Plakobranchidae</taxon>
        <taxon>Elysia</taxon>
    </lineage>
</organism>
<reference evidence="1 2" key="1">
    <citation type="journal article" date="2021" name="Elife">
        <title>Chloroplast acquisition without the gene transfer in kleptoplastic sea slugs, Plakobranchus ocellatus.</title>
        <authorList>
            <person name="Maeda T."/>
            <person name="Takahashi S."/>
            <person name="Yoshida T."/>
            <person name="Shimamura S."/>
            <person name="Takaki Y."/>
            <person name="Nagai Y."/>
            <person name="Toyoda A."/>
            <person name="Suzuki Y."/>
            <person name="Arimoto A."/>
            <person name="Ishii H."/>
            <person name="Satoh N."/>
            <person name="Nishiyama T."/>
            <person name="Hasebe M."/>
            <person name="Maruyama T."/>
            <person name="Minagawa J."/>
            <person name="Obokata J."/>
            <person name="Shigenobu S."/>
        </authorList>
    </citation>
    <scope>NUCLEOTIDE SEQUENCE [LARGE SCALE GENOMIC DNA]</scope>
</reference>
<accession>A0AAV4IRX5</accession>
<name>A0AAV4IRX5_9GAST</name>
<dbReference type="Proteomes" id="UP000762676">
    <property type="component" value="Unassembled WGS sequence"/>
</dbReference>
<keyword evidence="2" id="KW-1185">Reference proteome</keyword>
<evidence type="ECO:0000313" key="2">
    <source>
        <dbReference type="Proteomes" id="UP000762676"/>
    </source>
</evidence>
<comment type="caution">
    <text evidence="1">The sequence shown here is derived from an EMBL/GenBank/DDBJ whole genome shotgun (WGS) entry which is preliminary data.</text>
</comment>
<dbReference type="AlphaFoldDB" id="A0AAV4IRX5"/>
<sequence>MEKHPYIVPSAPAIKYPGYSNTLSIVHTSPTWHDQTFPQQHQSPGAPCHHAGSACLYRMASAHHLLASLNSLHNVRNKTPDTPFP</sequence>
<gene>
    <name evidence="1" type="ORF">ElyMa_004877400</name>
</gene>
<protein>
    <submittedName>
        <fullName evidence="1">Uncharacterized protein</fullName>
    </submittedName>
</protein>
<proteinExistence type="predicted"/>
<evidence type="ECO:0000313" key="1">
    <source>
        <dbReference type="EMBL" id="GFS13174.1"/>
    </source>
</evidence>